<dbReference type="AlphaFoldDB" id="A0A918EF35"/>
<dbReference type="InterPro" id="IPR009057">
    <property type="entry name" value="Homeodomain-like_sf"/>
</dbReference>
<sequence length="189" mass="19769">MNILVLPRRTLATVRDATDVVHCEDFTVSAVTCRDDHAGWSAAEPAGEVLVDLLARAVAQVAVGATPTGPADRAAVDAARAAVPAEHPDSAGLVPPARLVGVSPHRLSRAFSREVGMSLTRFRDRVRVGRALDRLEAGERDLAGLAADLGFADQAHLTRTVRAHVGWTPAALAPSTTGALPPGARRAGW</sequence>
<evidence type="ECO:0000256" key="2">
    <source>
        <dbReference type="ARBA" id="ARBA00023125"/>
    </source>
</evidence>
<dbReference type="Proteomes" id="UP000639606">
    <property type="component" value="Unassembled WGS sequence"/>
</dbReference>
<gene>
    <name evidence="5" type="ORF">GCM10010185_50310</name>
</gene>
<accession>A0A918EF35</accession>
<dbReference type="Gene3D" id="1.10.10.60">
    <property type="entry name" value="Homeodomain-like"/>
    <property type="match status" value="1"/>
</dbReference>
<reference evidence="5" key="1">
    <citation type="journal article" date="2014" name="Int. J. Syst. Evol. Microbiol.">
        <title>Complete genome sequence of Corynebacterium casei LMG S-19264T (=DSM 44701T), isolated from a smear-ripened cheese.</title>
        <authorList>
            <consortium name="US DOE Joint Genome Institute (JGI-PGF)"/>
            <person name="Walter F."/>
            <person name="Albersmeier A."/>
            <person name="Kalinowski J."/>
            <person name="Ruckert C."/>
        </authorList>
    </citation>
    <scope>NUCLEOTIDE SEQUENCE</scope>
    <source>
        <strain evidence="5">JCM 3313</strain>
    </source>
</reference>
<dbReference type="InterPro" id="IPR050204">
    <property type="entry name" value="AraC_XylS_family_regulators"/>
</dbReference>
<evidence type="ECO:0000313" key="6">
    <source>
        <dbReference type="Proteomes" id="UP000639606"/>
    </source>
</evidence>
<dbReference type="PROSITE" id="PS00041">
    <property type="entry name" value="HTH_ARAC_FAMILY_1"/>
    <property type="match status" value="1"/>
</dbReference>
<dbReference type="InterPro" id="IPR018060">
    <property type="entry name" value="HTH_AraC"/>
</dbReference>
<comment type="caution">
    <text evidence="5">The sequence shown here is derived from an EMBL/GenBank/DDBJ whole genome shotgun (WGS) entry which is preliminary data.</text>
</comment>
<dbReference type="Pfam" id="PF12833">
    <property type="entry name" value="HTH_18"/>
    <property type="match status" value="1"/>
</dbReference>
<name>A0A918EF35_9PSEU</name>
<dbReference type="PANTHER" id="PTHR46796:SF2">
    <property type="entry name" value="TRANSCRIPTIONAL REGULATORY PROTEIN"/>
    <property type="match status" value="1"/>
</dbReference>
<dbReference type="GO" id="GO:0003700">
    <property type="term" value="F:DNA-binding transcription factor activity"/>
    <property type="evidence" value="ECO:0007669"/>
    <property type="project" value="InterPro"/>
</dbReference>
<evidence type="ECO:0000259" key="4">
    <source>
        <dbReference type="PROSITE" id="PS01124"/>
    </source>
</evidence>
<evidence type="ECO:0000313" key="5">
    <source>
        <dbReference type="EMBL" id="GGP71179.1"/>
    </source>
</evidence>
<keyword evidence="2" id="KW-0238">DNA-binding</keyword>
<dbReference type="InterPro" id="IPR018062">
    <property type="entry name" value="HTH_AraC-typ_CS"/>
</dbReference>
<evidence type="ECO:0000256" key="3">
    <source>
        <dbReference type="ARBA" id="ARBA00023163"/>
    </source>
</evidence>
<keyword evidence="3" id="KW-0804">Transcription</keyword>
<keyword evidence="6" id="KW-1185">Reference proteome</keyword>
<feature type="domain" description="HTH araC/xylS-type" evidence="4">
    <location>
        <begin position="77"/>
        <end position="175"/>
    </location>
</feature>
<dbReference type="EMBL" id="BMRG01000012">
    <property type="protein sequence ID" value="GGP71179.1"/>
    <property type="molecule type" value="Genomic_DNA"/>
</dbReference>
<proteinExistence type="predicted"/>
<dbReference type="SMART" id="SM00342">
    <property type="entry name" value="HTH_ARAC"/>
    <property type="match status" value="1"/>
</dbReference>
<keyword evidence="1" id="KW-0805">Transcription regulation</keyword>
<dbReference type="PROSITE" id="PS01124">
    <property type="entry name" value="HTH_ARAC_FAMILY_2"/>
    <property type="match status" value="1"/>
</dbReference>
<organism evidence="5 6">
    <name type="scientific">Saccharothrix coeruleofusca</name>
    <dbReference type="NCBI Taxonomy" id="33919"/>
    <lineage>
        <taxon>Bacteria</taxon>
        <taxon>Bacillati</taxon>
        <taxon>Actinomycetota</taxon>
        <taxon>Actinomycetes</taxon>
        <taxon>Pseudonocardiales</taxon>
        <taxon>Pseudonocardiaceae</taxon>
        <taxon>Saccharothrix</taxon>
    </lineage>
</organism>
<reference evidence="5" key="2">
    <citation type="submission" date="2020-09" db="EMBL/GenBank/DDBJ databases">
        <authorList>
            <person name="Sun Q."/>
            <person name="Ohkuma M."/>
        </authorList>
    </citation>
    <scope>NUCLEOTIDE SEQUENCE</scope>
    <source>
        <strain evidence="5">JCM 3313</strain>
    </source>
</reference>
<evidence type="ECO:0000256" key="1">
    <source>
        <dbReference type="ARBA" id="ARBA00023015"/>
    </source>
</evidence>
<dbReference type="SUPFAM" id="SSF46689">
    <property type="entry name" value="Homeodomain-like"/>
    <property type="match status" value="1"/>
</dbReference>
<protein>
    <recommendedName>
        <fullName evidence="4">HTH araC/xylS-type domain-containing protein</fullName>
    </recommendedName>
</protein>
<dbReference type="GO" id="GO:0043565">
    <property type="term" value="F:sequence-specific DNA binding"/>
    <property type="evidence" value="ECO:0007669"/>
    <property type="project" value="InterPro"/>
</dbReference>
<dbReference type="PANTHER" id="PTHR46796">
    <property type="entry name" value="HTH-TYPE TRANSCRIPTIONAL ACTIVATOR RHAS-RELATED"/>
    <property type="match status" value="1"/>
</dbReference>